<dbReference type="PANTHER" id="PTHR30027">
    <property type="entry name" value="RIBOSOMAL RNA SMALL SUBUNIT METHYLTRANSFERASE E"/>
    <property type="match status" value="1"/>
</dbReference>
<accession>A0A381R9C7</accession>
<evidence type="ECO:0000256" key="1">
    <source>
        <dbReference type="ARBA" id="ARBA00004496"/>
    </source>
</evidence>
<dbReference type="GO" id="GO:0070475">
    <property type="term" value="P:rRNA base methylation"/>
    <property type="evidence" value="ECO:0007669"/>
    <property type="project" value="TreeGrafter"/>
</dbReference>
<dbReference type="Pfam" id="PF20260">
    <property type="entry name" value="PUA_4"/>
    <property type="match status" value="1"/>
</dbReference>
<dbReference type="EC" id="2.1.1.193" evidence="3"/>
<evidence type="ECO:0000259" key="12">
    <source>
        <dbReference type="Pfam" id="PF20260"/>
    </source>
</evidence>
<evidence type="ECO:0000256" key="5">
    <source>
        <dbReference type="ARBA" id="ARBA00022552"/>
    </source>
</evidence>
<keyword evidence="4" id="KW-0963">Cytoplasm</keyword>
<proteinExistence type="inferred from homology"/>
<evidence type="ECO:0000256" key="8">
    <source>
        <dbReference type="ARBA" id="ARBA00022691"/>
    </source>
</evidence>
<dbReference type="EMBL" id="UINC01001765">
    <property type="protein sequence ID" value="SUZ88336.1"/>
    <property type="molecule type" value="Genomic_DNA"/>
</dbReference>
<name>A0A381R9C7_9ZZZZ</name>
<dbReference type="CDD" id="cd18084">
    <property type="entry name" value="RsmE-like"/>
    <property type="match status" value="1"/>
</dbReference>
<evidence type="ECO:0000256" key="4">
    <source>
        <dbReference type="ARBA" id="ARBA00022490"/>
    </source>
</evidence>
<evidence type="ECO:0000259" key="11">
    <source>
        <dbReference type="Pfam" id="PF04452"/>
    </source>
</evidence>
<comment type="function">
    <text evidence="9">Specifically methylates the N3 position of the uracil ring of uridine 1498 (m3U1498) in 16S rRNA. Acts on the fully assembled 30S ribosomal subunit.</text>
</comment>
<evidence type="ECO:0000256" key="2">
    <source>
        <dbReference type="ARBA" id="ARBA00005528"/>
    </source>
</evidence>
<gene>
    <name evidence="13" type="ORF">METZ01_LOCUS41190</name>
</gene>
<evidence type="ECO:0000256" key="9">
    <source>
        <dbReference type="ARBA" id="ARBA00025699"/>
    </source>
</evidence>
<dbReference type="SUPFAM" id="SSF88697">
    <property type="entry name" value="PUA domain-like"/>
    <property type="match status" value="1"/>
</dbReference>
<dbReference type="GO" id="GO:0005737">
    <property type="term" value="C:cytoplasm"/>
    <property type="evidence" value="ECO:0007669"/>
    <property type="project" value="UniProtKB-SubCell"/>
</dbReference>
<dbReference type="Pfam" id="PF04452">
    <property type="entry name" value="Methyltrans_RNA"/>
    <property type="match status" value="1"/>
</dbReference>
<evidence type="ECO:0000256" key="10">
    <source>
        <dbReference type="ARBA" id="ARBA00047944"/>
    </source>
</evidence>
<evidence type="ECO:0000256" key="7">
    <source>
        <dbReference type="ARBA" id="ARBA00022679"/>
    </source>
</evidence>
<feature type="domain" description="Ribosomal RNA small subunit methyltransferase E PUA-like" evidence="12">
    <location>
        <begin position="23"/>
        <end position="56"/>
    </location>
</feature>
<dbReference type="InterPro" id="IPR029028">
    <property type="entry name" value="Alpha/beta_knot_MTases"/>
</dbReference>
<dbReference type="InterPro" id="IPR046887">
    <property type="entry name" value="RsmE_PUA-like"/>
</dbReference>
<dbReference type="PIRSF" id="PIRSF015601">
    <property type="entry name" value="MTase_slr0722"/>
    <property type="match status" value="1"/>
</dbReference>
<evidence type="ECO:0000313" key="13">
    <source>
        <dbReference type="EMBL" id="SUZ88336.1"/>
    </source>
</evidence>
<comment type="similarity">
    <text evidence="2">Belongs to the RNA methyltransferase RsmE family.</text>
</comment>
<keyword evidence="5" id="KW-0698">rRNA processing</keyword>
<evidence type="ECO:0000256" key="3">
    <source>
        <dbReference type="ARBA" id="ARBA00012328"/>
    </source>
</evidence>
<dbReference type="InterPro" id="IPR006700">
    <property type="entry name" value="RsmE"/>
</dbReference>
<dbReference type="PANTHER" id="PTHR30027:SF3">
    <property type="entry name" value="16S RRNA (URACIL(1498)-N(3))-METHYLTRANSFERASE"/>
    <property type="match status" value="1"/>
</dbReference>
<organism evidence="13">
    <name type="scientific">marine metagenome</name>
    <dbReference type="NCBI Taxonomy" id="408172"/>
    <lineage>
        <taxon>unclassified sequences</taxon>
        <taxon>metagenomes</taxon>
        <taxon>ecological metagenomes</taxon>
    </lineage>
</organism>
<keyword evidence="8" id="KW-0949">S-adenosyl-L-methionine</keyword>
<keyword evidence="6" id="KW-0489">Methyltransferase</keyword>
<dbReference type="NCBIfam" id="TIGR00046">
    <property type="entry name" value="RsmE family RNA methyltransferase"/>
    <property type="match status" value="1"/>
</dbReference>
<dbReference type="GO" id="GO:0070042">
    <property type="term" value="F:rRNA (uridine-N3-)-methyltransferase activity"/>
    <property type="evidence" value="ECO:0007669"/>
    <property type="project" value="TreeGrafter"/>
</dbReference>
<dbReference type="InterPro" id="IPR015947">
    <property type="entry name" value="PUA-like_sf"/>
</dbReference>
<sequence>MGSLPDGTSGPHVFVRDLEAPELSDEDLHHLRRVLRLRKGDPLTISDGDHRWRQAAFDASPKITGDIIEVPAPSPPITIGFVVPKGDRPAWIVQKLTEIGVDEIHLLASSRSIVKWEPNKAEQQRSRLVRVAREAAMQSRQVKVPTIRPIRDIGEASFVSDATLAHRGGGQLTLERPIIYIGPEGGWEASEIGDKPTVSLGSSVLRAETAAVAAASALALLRSDLLDNHSP</sequence>
<reference evidence="13" key="1">
    <citation type="submission" date="2018-05" db="EMBL/GenBank/DDBJ databases">
        <authorList>
            <person name="Lanie J.A."/>
            <person name="Ng W.-L."/>
            <person name="Kazmierczak K.M."/>
            <person name="Andrzejewski T.M."/>
            <person name="Davidsen T.M."/>
            <person name="Wayne K.J."/>
            <person name="Tettelin H."/>
            <person name="Glass J.I."/>
            <person name="Rusch D."/>
            <person name="Podicherti R."/>
            <person name="Tsui H.-C.T."/>
            <person name="Winkler M.E."/>
        </authorList>
    </citation>
    <scope>NUCLEOTIDE SEQUENCE</scope>
</reference>
<feature type="domain" description="Ribosomal RNA small subunit methyltransferase E methyltransferase" evidence="11">
    <location>
        <begin position="74"/>
        <end position="218"/>
    </location>
</feature>
<protein>
    <recommendedName>
        <fullName evidence="3">16S rRNA (uracil(1498)-N(3))-methyltransferase</fullName>
        <ecNumber evidence="3">2.1.1.193</ecNumber>
    </recommendedName>
</protein>
<comment type="catalytic activity">
    <reaction evidence="10">
        <text>uridine(1498) in 16S rRNA + S-adenosyl-L-methionine = N(3)-methyluridine(1498) in 16S rRNA + S-adenosyl-L-homocysteine + H(+)</text>
        <dbReference type="Rhea" id="RHEA:42920"/>
        <dbReference type="Rhea" id="RHEA-COMP:10283"/>
        <dbReference type="Rhea" id="RHEA-COMP:10284"/>
        <dbReference type="ChEBI" id="CHEBI:15378"/>
        <dbReference type="ChEBI" id="CHEBI:57856"/>
        <dbReference type="ChEBI" id="CHEBI:59789"/>
        <dbReference type="ChEBI" id="CHEBI:65315"/>
        <dbReference type="ChEBI" id="CHEBI:74502"/>
        <dbReference type="EC" id="2.1.1.193"/>
    </reaction>
</comment>
<dbReference type="InterPro" id="IPR029026">
    <property type="entry name" value="tRNA_m1G_MTases_N"/>
</dbReference>
<evidence type="ECO:0000256" key="6">
    <source>
        <dbReference type="ARBA" id="ARBA00022603"/>
    </source>
</evidence>
<dbReference type="Gene3D" id="3.40.1280.10">
    <property type="match status" value="1"/>
</dbReference>
<dbReference type="InterPro" id="IPR046886">
    <property type="entry name" value="RsmE_MTase_dom"/>
</dbReference>
<keyword evidence="7" id="KW-0808">Transferase</keyword>
<dbReference type="AlphaFoldDB" id="A0A381R9C7"/>
<dbReference type="SUPFAM" id="SSF75217">
    <property type="entry name" value="alpha/beta knot"/>
    <property type="match status" value="1"/>
</dbReference>
<comment type="subcellular location">
    <subcellularLocation>
        <location evidence="1">Cytoplasm</location>
    </subcellularLocation>
</comment>